<gene>
    <name evidence="1" type="ORF">N8E88_28900</name>
</gene>
<protein>
    <submittedName>
        <fullName evidence="1">Uncharacterized protein</fullName>
    </submittedName>
</protein>
<proteinExistence type="predicted"/>
<evidence type="ECO:0000313" key="1">
    <source>
        <dbReference type="EMBL" id="UXN60464.1"/>
    </source>
</evidence>
<reference evidence="1" key="1">
    <citation type="submission" date="2022-09" db="EMBL/GenBank/DDBJ databases">
        <title>Interaction between co-microsymbionts with complementary sets of symbiotic genes in legume-rhizobium systems.</title>
        <authorList>
            <person name="Safronova V."/>
            <person name="Sazanova A."/>
            <person name="Afonin A."/>
            <person name="Chirak E."/>
        </authorList>
    </citation>
    <scope>NUCLEOTIDE SEQUENCE</scope>
    <source>
        <strain evidence="1">A18/3m</strain>
    </source>
</reference>
<dbReference type="EMBL" id="CP104973">
    <property type="protein sequence ID" value="UXN60464.1"/>
    <property type="molecule type" value="Genomic_DNA"/>
</dbReference>
<keyword evidence="2" id="KW-1185">Reference proteome</keyword>
<evidence type="ECO:0000313" key="2">
    <source>
        <dbReference type="Proteomes" id="UP001061991"/>
    </source>
</evidence>
<organism evidence="1 2">
    <name type="scientific">Phyllobacterium zundukense</name>
    <dbReference type="NCBI Taxonomy" id="1867719"/>
    <lineage>
        <taxon>Bacteria</taxon>
        <taxon>Pseudomonadati</taxon>
        <taxon>Pseudomonadota</taxon>
        <taxon>Alphaproteobacteria</taxon>
        <taxon>Hyphomicrobiales</taxon>
        <taxon>Phyllobacteriaceae</taxon>
        <taxon>Phyllobacterium</taxon>
    </lineage>
</organism>
<name>A0ACD4D3W4_9HYPH</name>
<accession>A0ACD4D3W4</accession>
<dbReference type="Proteomes" id="UP001061991">
    <property type="component" value="Chromosome"/>
</dbReference>
<sequence length="680" mass="72375">MNFKYLVLFALLGLAACNDTPTDVADNTFSDAANAQLAALNDKVTGLSTKLADSQTKLDQLNGRIGSTDAGIGPVSAKIDALTAQVKGLSDSANASSQTILRLSGDGTTEKPGEIAEARGALAKLIGEKADPATIAGAEKRLDDLKAELKKATDGLSNAQDQMTLLTGEGTPERPGIAKLTSLLAALDAADDSGAIQKARTKLTKLTEDANKIAGILDDAERRLAKLSGDGTEKDPGDIGKALAKLTIAETAVKAAEDRLAALLGNGTAQNPGLIAKARDELAVLTDKSEALRETLRLQTARAKALDLKTQGKVTEAASVLKEIGLISEAAEIFTNAGRDEDAYKLYAPEDYKFNAKDHPLPSSPQVSETPSVMRHSMTLNGKKVWFTAKAGHTIAYGQKDPVTGKKDPKAAIFYMSYTRDDLPHENRPVTFLFNGGPGYASVFLHMAAYAPKRIVINVPFMARKLADNPFPLIDNQETLLDGSDLVFVDPVTTGFSTAIAPHKNADFSDAQTDAEIVRDFVTSYSNKNNRQSSPKYLYGESWGGARVALAAALMEDAGTSNYDPDPTGKPVKVLSGVMLGAPSLSGNSCACSTNLPTQAMTSEFFQKPETSWRGARTIDQYADYIRQFVTTTYTPNLKAYLEAKGNPGSLAKLQPALDEFRNIAANQILTWGDFASGNI</sequence>